<dbReference type="Proteomes" id="UP000001494">
    <property type="component" value="Chromosome"/>
</dbReference>
<gene>
    <name evidence="9" type="primary">ftsQ</name>
    <name evidence="12" type="ordered locus">Zmob_0459</name>
</gene>
<dbReference type="GeneID" id="79904006"/>
<dbReference type="Pfam" id="PF03799">
    <property type="entry name" value="FtsQ_DivIB_C"/>
    <property type="match status" value="1"/>
</dbReference>
<dbReference type="Pfam" id="PF08478">
    <property type="entry name" value="POTRA_1"/>
    <property type="match status" value="1"/>
</dbReference>
<evidence type="ECO:0000259" key="11">
    <source>
        <dbReference type="PROSITE" id="PS51779"/>
    </source>
</evidence>
<dbReference type="SMR" id="A0A0H3G5A9"/>
<dbReference type="OrthoDB" id="9783091at2"/>
<evidence type="ECO:0000256" key="7">
    <source>
        <dbReference type="ARBA" id="ARBA00023136"/>
    </source>
</evidence>
<feature type="region of interest" description="Disordered" evidence="10">
    <location>
        <begin position="1"/>
        <end position="34"/>
    </location>
</feature>
<evidence type="ECO:0000256" key="2">
    <source>
        <dbReference type="ARBA" id="ARBA00022475"/>
    </source>
</evidence>
<name>A0A0H3G5A9_ZYMMA</name>
<accession>A0A0H3G5A9</accession>
<dbReference type="InterPro" id="IPR026579">
    <property type="entry name" value="FtsQ"/>
</dbReference>
<keyword evidence="3 9" id="KW-0997">Cell inner membrane</keyword>
<dbReference type="InterPro" id="IPR013685">
    <property type="entry name" value="POTRA_FtsQ_type"/>
</dbReference>
<dbReference type="KEGG" id="zmm:Zmob_0459"/>
<organism evidence="12 13">
    <name type="scientific">Zymomonas mobilis subsp. mobilis (strain ATCC 10988 / DSM 424 / LMG 404 / NCIMB 8938 / NRRL B-806 / ZM1)</name>
    <dbReference type="NCBI Taxonomy" id="555217"/>
    <lineage>
        <taxon>Bacteria</taxon>
        <taxon>Pseudomonadati</taxon>
        <taxon>Pseudomonadota</taxon>
        <taxon>Alphaproteobacteria</taxon>
        <taxon>Sphingomonadales</taxon>
        <taxon>Zymomonadaceae</taxon>
        <taxon>Zymomonas</taxon>
    </lineage>
</organism>
<comment type="similarity">
    <text evidence="9">Belongs to the FtsQ/DivIB family. FtsQ subfamily.</text>
</comment>
<dbReference type="PANTHER" id="PTHR35851">
    <property type="entry name" value="CELL DIVISION PROTEIN FTSQ"/>
    <property type="match status" value="1"/>
</dbReference>
<evidence type="ECO:0000256" key="8">
    <source>
        <dbReference type="ARBA" id="ARBA00023306"/>
    </source>
</evidence>
<dbReference type="InterPro" id="IPR005548">
    <property type="entry name" value="Cell_div_FtsQ/DivIB_C"/>
</dbReference>
<feature type="domain" description="POTRA" evidence="11">
    <location>
        <begin position="97"/>
        <end position="165"/>
    </location>
</feature>
<evidence type="ECO:0000313" key="12">
    <source>
        <dbReference type="EMBL" id="AEH62305.1"/>
    </source>
</evidence>
<dbReference type="InterPro" id="IPR034746">
    <property type="entry name" value="POTRA"/>
</dbReference>
<evidence type="ECO:0000256" key="9">
    <source>
        <dbReference type="HAMAP-Rule" id="MF_00911"/>
    </source>
</evidence>
<dbReference type="Gene3D" id="3.10.20.310">
    <property type="entry name" value="membrane protein fhac"/>
    <property type="match status" value="1"/>
</dbReference>
<dbReference type="GO" id="GO:0043093">
    <property type="term" value="P:FtsZ-dependent cytokinesis"/>
    <property type="evidence" value="ECO:0007669"/>
    <property type="project" value="UniProtKB-UniRule"/>
</dbReference>
<evidence type="ECO:0000256" key="10">
    <source>
        <dbReference type="SAM" id="MobiDB-lite"/>
    </source>
</evidence>
<dbReference type="GO" id="GO:0032153">
    <property type="term" value="C:cell division site"/>
    <property type="evidence" value="ECO:0007669"/>
    <property type="project" value="UniProtKB-UniRule"/>
</dbReference>
<dbReference type="HAMAP" id="MF_00911">
    <property type="entry name" value="FtsQ_subfam"/>
    <property type="match status" value="1"/>
</dbReference>
<dbReference type="GO" id="GO:0090529">
    <property type="term" value="P:cell septum assembly"/>
    <property type="evidence" value="ECO:0007669"/>
    <property type="project" value="InterPro"/>
</dbReference>
<dbReference type="eggNOG" id="COG1589">
    <property type="taxonomic scope" value="Bacteria"/>
</dbReference>
<dbReference type="PANTHER" id="PTHR35851:SF1">
    <property type="entry name" value="CELL DIVISION PROTEIN FTSQ"/>
    <property type="match status" value="1"/>
</dbReference>
<evidence type="ECO:0000256" key="1">
    <source>
        <dbReference type="ARBA" id="ARBA00004370"/>
    </source>
</evidence>
<comment type="function">
    <text evidence="9">Essential cell division protein.</text>
</comment>
<reference evidence="12 13" key="1">
    <citation type="journal article" date="2011" name="J. Bacteriol.">
        <title>Genome sequence of the ethanol-producing Zymomonas mobilis subsp. mobilis lectotype strain ATCC 10988.</title>
        <authorList>
            <person name="Pappas K.M."/>
            <person name="Kouvelis V.N."/>
            <person name="Saunders E."/>
            <person name="Brettin T.S."/>
            <person name="Bruce D."/>
            <person name="Detter C."/>
            <person name="Balakireva M."/>
            <person name="Han C.S."/>
            <person name="Savvakis G."/>
            <person name="Kyrpides N.C."/>
            <person name="Typas M.A."/>
        </authorList>
    </citation>
    <scope>NUCLEOTIDE SEQUENCE [LARGE SCALE GENOMIC DNA]</scope>
    <source>
        <strain evidence="13">ATCC 10988 / DSM 424 / CCUG 17860 / LMG 404 / NCIMB 8938 / NRRL B-806 / ZM1</strain>
    </source>
</reference>
<keyword evidence="5 9" id="KW-0812">Transmembrane</keyword>
<dbReference type="RefSeq" id="WP_011240705.1">
    <property type="nucleotide sequence ID" value="NC_017262.1"/>
</dbReference>
<evidence type="ECO:0000256" key="3">
    <source>
        <dbReference type="ARBA" id="ARBA00022519"/>
    </source>
</evidence>
<evidence type="ECO:0000256" key="4">
    <source>
        <dbReference type="ARBA" id="ARBA00022618"/>
    </source>
</evidence>
<dbReference type="HOGENOM" id="CLU_061141_1_0_5"/>
<keyword evidence="4 9" id="KW-0132">Cell division</keyword>
<dbReference type="GO" id="GO:0005886">
    <property type="term" value="C:plasma membrane"/>
    <property type="evidence" value="ECO:0007669"/>
    <property type="project" value="UniProtKB-SubCell"/>
</dbReference>
<dbReference type="AlphaFoldDB" id="A0A0H3G5A9"/>
<keyword evidence="8 9" id="KW-0131">Cell cycle</keyword>
<evidence type="ECO:0000256" key="5">
    <source>
        <dbReference type="ARBA" id="ARBA00022692"/>
    </source>
</evidence>
<comment type="subcellular location">
    <subcellularLocation>
        <location evidence="9">Cell inner membrane</location>
        <topology evidence="9">Single-pass type II membrane protein</topology>
    </subcellularLocation>
    <subcellularLocation>
        <location evidence="1">Membrane</location>
    </subcellularLocation>
    <text evidence="9">Localizes to the division septum.</text>
</comment>
<keyword evidence="6 9" id="KW-1133">Transmembrane helix</keyword>
<feature type="region of interest" description="Disordered" evidence="10">
    <location>
        <begin position="295"/>
        <end position="316"/>
    </location>
</feature>
<protein>
    <recommendedName>
        <fullName evidence="9">Cell division protein FtsQ</fullName>
    </recommendedName>
</protein>
<proteinExistence type="inferred from homology"/>
<sequence length="316" mass="35380">MAKAARRTKSAPARRSPRRHARQTGATIRRPKRPIKSNETIALPKWLGFLSHPLLKQMAKRLLLILVIVGFLAGLWAARWPQLLATKTGEYLGRQGFSVRHVEIVGLHHMDRQAIYDIASTQQNLAMPLVDLNAIRDRLLRFGWIEDARVSRRWPDTLVVDIVERNPAAVWQYHGHLRLVDNNGIIISDVDPHASPDLPLVIGAGANLHLEDLGHLLEAAPSLKPMIDAASWIGNRRWDLHFASGETLSLPEGNEAEAALVRFSHINREHHLLERGYVKFDMRVPGAPITARISPEPVKKATKPAKAADPLVSDRI</sequence>
<keyword evidence="7 9" id="KW-0472">Membrane</keyword>
<dbReference type="PROSITE" id="PS51779">
    <property type="entry name" value="POTRA"/>
    <property type="match status" value="1"/>
</dbReference>
<dbReference type="EMBL" id="CP002850">
    <property type="protein sequence ID" value="AEH62305.1"/>
    <property type="molecule type" value="Genomic_DNA"/>
</dbReference>
<evidence type="ECO:0000256" key="6">
    <source>
        <dbReference type="ARBA" id="ARBA00022989"/>
    </source>
</evidence>
<keyword evidence="2 9" id="KW-1003">Cell membrane</keyword>
<evidence type="ECO:0000313" key="13">
    <source>
        <dbReference type="Proteomes" id="UP000001494"/>
    </source>
</evidence>